<dbReference type="FunFam" id="2.10.25.10:FF:000747">
    <property type="entry name" value="Protein eyes shut homolog"/>
    <property type="match status" value="1"/>
</dbReference>
<dbReference type="InterPro" id="IPR000742">
    <property type="entry name" value="EGF"/>
</dbReference>
<dbReference type="PROSITE" id="PS01186">
    <property type="entry name" value="EGF_2"/>
    <property type="match status" value="1"/>
</dbReference>
<dbReference type="Gene3D" id="2.60.120.200">
    <property type="match status" value="2"/>
</dbReference>
<evidence type="ECO:0000256" key="3">
    <source>
        <dbReference type="ARBA" id="ARBA00022737"/>
    </source>
</evidence>
<evidence type="ECO:0000256" key="4">
    <source>
        <dbReference type="ARBA" id="ARBA00023157"/>
    </source>
</evidence>
<dbReference type="PANTHER" id="PTHR15036:SF85">
    <property type="entry name" value="SP2353, ISOFORM A"/>
    <property type="match status" value="1"/>
</dbReference>
<dbReference type="FunFam" id="2.10.25.10:FF:000591">
    <property type="entry name" value="Protein eyes shut homolog"/>
    <property type="match status" value="1"/>
</dbReference>
<evidence type="ECO:0000256" key="1">
    <source>
        <dbReference type="ARBA" id="ARBA00022536"/>
    </source>
</evidence>
<evidence type="ECO:0000259" key="8">
    <source>
        <dbReference type="PROSITE" id="PS50026"/>
    </source>
</evidence>
<sequence>QGAFGPIFLGAVSSHWETPDRTGERLRRFIGCMGKLRVNSIDRDLIGEAVRGRNIENCDPPACQHLPCRNGGTCVSDAENWFCQCRPLYTGRLCQFSACERNPCSHGATCIPKSPLEAVCLCPYGRQGLLCEEPINITRARFSGGGAQFGYTSFAAHSDLPSFTFFYEFRLQITLANNSMAARDNLVLFAGHKGQGNNGDDYLVLGLRSGRVVHRFNLGSGVATIVSDRLDPRVTIHSVVFGRSGKTGWLKVDGQRNQTRSSPGLRGLKDFKHLFVGGYREYTPELLPLGSRFSQGFQGCIFDVKFSTRRGGTFQALGHPSFGRNVGQCGVNPCDHVHCGHGGTCVDSGSSVYCQCPLGWKGALCTETVSVCDVEHSPPPLCAQGSTCIPLPNGYTCRCPLGTAGMYCDKG</sequence>
<proteinExistence type="predicted"/>
<keyword evidence="3" id="KW-0677">Repeat</keyword>
<feature type="disulfide bond" evidence="6">
    <location>
        <begin position="399"/>
        <end position="408"/>
    </location>
</feature>
<keyword evidence="10" id="KW-1185">Reference proteome</keyword>
<dbReference type="InterPro" id="IPR001791">
    <property type="entry name" value="Laminin_G"/>
</dbReference>
<dbReference type="PROSITE" id="PS50025">
    <property type="entry name" value="LAM_G_DOMAIN"/>
    <property type="match status" value="1"/>
</dbReference>
<feature type="disulfide bond" evidence="6">
    <location>
        <begin position="356"/>
        <end position="365"/>
    </location>
</feature>
<reference evidence="9" key="2">
    <citation type="submission" date="2025-08" db="UniProtKB">
        <authorList>
            <consortium name="Ensembl"/>
        </authorList>
    </citation>
    <scope>IDENTIFICATION</scope>
</reference>
<dbReference type="Pfam" id="PF00008">
    <property type="entry name" value="EGF"/>
    <property type="match status" value="2"/>
</dbReference>
<reference evidence="9" key="3">
    <citation type="submission" date="2025-09" db="UniProtKB">
        <authorList>
            <consortium name="Ensembl"/>
        </authorList>
    </citation>
    <scope>IDENTIFICATION</scope>
</reference>
<feature type="domain" description="EGF-like" evidence="8">
    <location>
        <begin position="59"/>
        <end position="95"/>
    </location>
</feature>
<reference evidence="10" key="1">
    <citation type="journal article" date="2004" name="Nature">
        <title>Genome duplication in the teleost fish Tetraodon nigroviridis reveals the early vertebrate proto-karyotype.</title>
        <authorList>
            <person name="Jaillon O."/>
            <person name="Aury J.-M."/>
            <person name="Brunet F."/>
            <person name="Petit J.-L."/>
            <person name="Stange-Thomann N."/>
            <person name="Mauceli E."/>
            <person name="Bouneau L."/>
            <person name="Fischer C."/>
            <person name="Ozouf-Costaz C."/>
            <person name="Bernot A."/>
            <person name="Nicaud S."/>
            <person name="Jaffe D."/>
            <person name="Fisher S."/>
            <person name="Lutfalla G."/>
            <person name="Dossat C."/>
            <person name="Segurens B."/>
            <person name="Dasilva C."/>
            <person name="Salanoubat M."/>
            <person name="Levy M."/>
            <person name="Boudet N."/>
            <person name="Castellano S."/>
            <person name="Anthouard V."/>
            <person name="Jubin C."/>
            <person name="Castelli V."/>
            <person name="Katinka M."/>
            <person name="Vacherie B."/>
            <person name="Biemont C."/>
            <person name="Skalli Z."/>
            <person name="Cattolico L."/>
            <person name="Poulain J."/>
            <person name="De Berardinis V."/>
            <person name="Cruaud C."/>
            <person name="Duprat S."/>
            <person name="Brottier P."/>
            <person name="Coutanceau J.-P."/>
            <person name="Gouzy J."/>
            <person name="Parra G."/>
            <person name="Lardier G."/>
            <person name="Chapple C."/>
            <person name="McKernan K.J."/>
            <person name="McEwan P."/>
            <person name="Bosak S."/>
            <person name="Kellis M."/>
            <person name="Volff J.-N."/>
            <person name="Guigo R."/>
            <person name="Zody M.C."/>
            <person name="Mesirov J."/>
            <person name="Lindblad-Toh K."/>
            <person name="Birren B."/>
            <person name="Nusbaum C."/>
            <person name="Kahn D."/>
            <person name="Robinson-Rechavi M."/>
            <person name="Laudet V."/>
            <person name="Schachter V."/>
            <person name="Quetier F."/>
            <person name="Saurin W."/>
            <person name="Scarpelli C."/>
            <person name="Wincker P."/>
            <person name="Lander E.S."/>
            <person name="Weissenbach J."/>
            <person name="Roest Crollius H."/>
        </authorList>
    </citation>
    <scope>NUCLEOTIDE SEQUENCE [LARGE SCALE GENOMIC DNA]</scope>
</reference>
<dbReference type="Proteomes" id="UP000007303">
    <property type="component" value="Unassembled WGS sequence"/>
</dbReference>
<dbReference type="SMART" id="SM00179">
    <property type="entry name" value="EGF_CA"/>
    <property type="match status" value="3"/>
</dbReference>
<dbReference type="CDD" id="cd00110">
    <property type="entry name" value="LamG"/>
    <property type="match status" value="1"/>
</dbReference>
<keyword evidence="2" id="KW-0732">Signal</keyword>
<dbReference type="InterPro" id="IPR013320">
    <property type="entry name" value="ConA-like_dom_sf"/>
</dbReference>
<name>H3C471_TETNG</name>
<feature type="domain" description="EGF-like" evidence="8">
    <location>
        <begin position="330"/>
        <end position="366"/>
    </location>
</feature>
<dbReference type="OMA" id="YCEQGMS"/>
<dbReference type="AlphaFoldDB" id="H3C471"/>
<feature type="disulfide bond" evidence="6">
    <location>
        <begin position="85"/>
        <end position="94"/>
    </location>
</feature>
<dbReference type="PROSITE" id="PS00022">
    <property type="entry name" value="EGF_1"/>
    <property type="match status" value="4"/>
</dbReference>
<dbReference type="SUPFAM" id="SSF49899">
    <property type="entry name" value="Concanavalin A-like lectins/glucanases"/>
    <property type="match status" value="2"/>
</dbReference>
<dbReference type="GO" id="GO:0005604">
    <property type="term" value="C:basement membrane"/>
    <property type="evidence" value="ECO:0007669"/>
    <property type="project" value="UniProtKB-ARBA"/>
</dbReference>
<dbReference type="HOGENOM" id="CLU_055944_0_0_1"/>
<evidence type="ECO:0000256" key="5">
    <source>
        <dbReference type="ARBA" id="ARBA00023180"/>
    </source>
</evidence>
<dbReference type="InterPro" id="IPR050372">
    <property type="entry name" value="Neurexin-related_CASP"/>
</dbReference>
<dbReference type="InterPro" id="IPR001881">
    <property type="entry name" value="EGF-like_Ca-bd_dom"/>
</dbReference>
<organism evidence="9 10">
    <name type="scientific">Tetraodon nigroviridis</name>
    <name type="common">Spotted green pufferfish</name>
    <name type="synonym">Chelonodon nigroviridis</name>
    <dbReference type="NCBI Taxonomy" id="99883"/>
    <lineage>
        <taxon>Eukaryota</taxon>
        <taxon>Metazoa</taxon>
        <taxon>Chordata</taxon>
        <taxon>Craniata</taxon>
        <taxon>Vertebrata</taxon>
        <taxon>Euteleostomi</taxon>
        <taxon>Actinopterygii</taxon>
        <taxon>Neopterygii</taxon>
        <taxon>Teleostei</taxon>
        <taxon>Neoteleostei</taxon>
        <taxon>Acanthomorphata</taxon>
        <taxon>Eupercaria</taxon>
        <taxon>Tetraodontiformes</taxon>
        <taxon>Tetradontoidea</taxon>
        <taxon>Tetraodontidae</taxon>
        <taxon>Tetraodon</taxon>
    </lineage>
</organism>
<comment type="caution">
    <text evidence="6">Lacks conserved residue(s) required for the propagation of feature annotation.</text>
</comment>
<dbReference type="Pfam" id="PF02210">
    <property type="entry name" value="Laminin_G_2"/>
    <property type="match status" value="1"/>
</dbReference>
<dbReference type="CDD" id="cd00054">
    <property type="entry name" value="EGF_CA"/>
    <property type="match status" value="3"/>
</dbReference>
<evidence type="ECO:0000256" key="2">
    <source>
        <dbReference type="ARBA" id="ARBA00022729"/>
    </source>
</evidence>
<protein>
    <recommendedName>
        <fullName evidence="11">EYS protein</fullName>
    </recommendedName>
</protein>
<dbReference type="PANTHER" id="PTHR15036">
    <property type="entry name" value="PIKACHURIN-LIKE PROTEIN"/>
    <property type="match status" value="1"/>
</dbReference>
<dbReference type="Ensembl" id="ENSTNIT00000003568.1">
    <property type="protein sequence ID" value="ENSTNIP00000003040.1"/>
    <property type="gene ID" value="ENSTNIG00000001031.1"/>
</dbReference>
<evidence type="ECO:0000259" key="7">
    <source>
        <dbReference type="PROSITE" id="PS50025"/>
    </source>
</evidence>
<dbReference type="PROSITE" id="PS50026">
    <property type="entry name" value="EGF_3"/>
    <property type="match status" value="4"/>
</dbReference>
<dbReference type="InterPro" id="IPR013032">
    <property type="entry name" value="EGF-like_CS"/>
</dbReference>
<evidence type="ECO:0000256" key="6">
    <source>
        <dbReference type="PROSITE-ProRule" id="PRU00076"/>
    </source>
</evidence>
<dbReference type="FunFam" id="2.10.25.10:FF:000373">
    <property type="entry name" value="sushi, nidogen and EGF-like domain-containing protein 1"/>
    <property type="match status" value="1"/>
</dbReference>
<feature type="domain" description="EGF-like" evidence="8">
    <location>
        <begin position="96"/>
        <end position="132"/>
    </location>
</feature>
<keyword evidence="4 6" id="KW-1015">Disulfide bond</keyword>
<dbReference type="SUPFAM" id="SSF57196">
    <property type="entry name" value="EGF/Laminin"/>
    <property type="match status" value="3"/>
</dbReference>
<dbReference type="Gene3D" id="2.10.25.10">
    <property type="entry name" value="Laminin"/>
    <property type="match status" value="4"/>
</dbReference>
<evidence type="ECO:0000313" key="9">
    <source>
        <dbReference type="Ensembl" id="ENSTNIP00000003040.1"/>
    </source>
</evidence>
<dbReference type="SMART" id="SM00181">
    <property type="entry name" value="EGF"/>
    <property type="match status" value="4"/>
</dbReference>
<feature type="domain" description="Laminin G" evidence="7">
    <location>
        <begin position="141"/>
        <end position="329"/>
    </location>
</feature>
<evidence type="ECO:0008006" key="11">
    <source>
        <dbReference type="Google" id="ProtNLM"/>
    </source>
</evidence>
<dbReference type="FunFam" id="2.10.25.10:FF:000012">
    <property type="entry name" value="Delta-like protein"/>
    <property type="match status" value="1"/>
</dbReference>
<dbReference type="SMART" id="SM00282">
    <property type="entry name" value="LamG"/>
    <property type="match status" value="1"/>
</dbReference>
<feature type="domain" description="EGF-like" evidence="8">
    <location>
        <begin position="373"/>
        <end position="409"/>
    </location>
</feature>
<feature type="disulfide bond" evidence="6">
    <location>
        <begin position="122"/>
        <end position="131"/>
    </location>
</feature>
<dbReference type="FunFam" id="2.60.120.200:FF:000210">
    <property type="entry name" value="Protein eyes shut homolog"/>
    <property type="match status" value="1"/>
</dbReference>
<dbReference type="GeneTree" id="ENSGT00940000164215"/>
<evidence type="ECO:0000313" key="10">
    <source>
        <dbReference type="Proteomes" id="UP000007303"/>
    </source>
</evidence>
<dbReference type="InParanoid" id="H3C471"/>
<dbReference type="STRING" id="99883.ENSTNIP00000003040"/>
<keyword evidence="5" id="KW-0325">Glycoprotein</keyword>
<keyword evidence="1 6" id="KW-0245">EGF-like domain</keyword>
<dbReference type="GO" id="GO:0005509">
    <property type="term" value="F:calcium ion binding"/>
    <property type="evidence" value="ECO:0007669"/>
    <property type="project" value="InterPro"/>
</dbReference>
<accession>H3C471</accession>
<dbReference type="Pfam" id="PF12661">
    <property type="entry name" value="hEGF"/>
    <property type="match status" value="2"/>
</dbReference>